<dbReference type="Proteomes" id="UP000601435">
    <property type="component" value="Unassembled WGS sequence"/>
</dbReference>
<evidence type="ECO:0000259" key="6">
    <source>
        <dbReference type="PROSITE" id="PS51194"/>
    </source>
</evidence>
<feature type="domain" description="Helicase C-terminal" evidence="6">
    <location>
        <begin position="113"/>
        <end position="253"/>
    </location>
</feature>
<dbReference type="InterPro" id="IPR050079">
    <property type="entry name" value="DEAD_box_RNA_helicase"/>
</dbReference>
<dbReference type="EMBL" id="CAJNJA010079141">
    <property type="protein sequence ID" value="CAE7924498.1"/>
    <property type="molecule type" value="Genomic_DNA"/>
</dbReference>
<evidence type="ECO:0000313" key="7">
    <source>
        <dbReference type="EMBL" id="CAE7924498.1"/>
    </source>
</evidence>
<keyword evidence="1" id="KW-0547">Nucleotide-binding</keyword>
<evidence type="ECO:0000256" key="2">
    <source>
        <dbReference type="ARBA" id="ARBA00022801"/>
    </source>
</evidence>
<organism evidence="7 8">
    <name type="scientific">Symbiodinium necroappetens</name>
    <dbReference type="NCBI Taxonomy" id="1628268"/>
    <lineage>
        <taxon>Eukaryota</taxon>
        <taxon>Sar</taxon>
        <taxon>Alveolata</taxon>
        <taxon>Dinophyceae</taxon>
        <taxon>Suessiales</taxon>
        <taxon>Symbiodiniaceae</taxon>
        <taxon>Symbiodinium</taxon>
    </lineage>
</organism>
<feature type="region of interest" description="Disordered" evidence="5">
    <location>
        <begin position="270"/>
        <end position="300"/>
    </location>
</feature>
<dbReference type="InterPro" id="IPR001650">
    <property type="entry name" value="Helicase_C-like"/>
</dbReference>
<dbReference type="SMART" id="SM00490">
    <property type="entry name" value="HELICc"/>
    <property type="match status" value="1"/>
</dbReference>
<comment type="caution">
    <text evidence="7">The sequence shown here is derived from an EMBL/GenBank/DDBJ whole genome shotgun (WGS) entry which is preliminary data.</text>
</comment>
<keyword evidence="4" id="KW-0067">ATP-binding</keyword>
<keyword evidence="3" id="KW-0347">Helicase</keyword>
<feature type="compositionally biased region" description="Basic and acidic residues" evidence="5">
    <location>
        <begin position="270"/>
        <end position="282"/>
    </location>
</feature>
<dbReference type="PANTHER" id="PTHR47959:SF20">
    <property type="entry name" value="RNA HELICASE"/>
    <property type="match status" value="1"/>
</dbReference>
<dbReference type="CDD" id="cd18787">
    <property type="entry name" value="SF2_C_DEAD"/>
    <property type="match status" value="1"/>
</dbReference>
<evidence type="ECO:0000313" key="8">
    <source>
        <dbReference type="Proteomes" id="UP000601435"/>
    </source>
</evidence>
<dbReference type="Pfam" id="PF00271">
    <property type="entry name" value="Helicase_C"/>
    <property type="match status" value="1"/>
</dbReference>
<proteinExistence type="predicted"/>
<dbReference type="GO" id="GO:0005829">
    <property type="term" value="C:cytosol"/>
    <property type="evidence" value="ECO:0007669"/>
    <property type="project" value="TreeGrafter"/>
</dbReference>
<dbReference type="GO" id="GO:0005524">
    <property type="term" value="F:ATP binding"/>
    <property type="evidence" value="ECO:0007669"/>
    <property type="project" value="UniProtKB-KW"/>
</dbReference>
<dbReference type="AlphaFoldDB" id="A0A813BUB8"/>
<feature type="region of interest" description="Disordered" evidence="5">
    <location>
        <begin position="1"/>
        <end position="25"/>
    </location>
</feature>
<accession>A0A813BUB8</accession>
<dbReference type="GO" id="GO:0016787">
    <property type="term" value="F:hydrolase activity"/>
    <property type="evidence" value="ECO:0007669"/>
    <property type="project" value="UniProtKB-KW"/>
</dbReference>
<keyword evidence="2" id="KW-0378">Hydrolase</keyword>
<evidence type="ECO:0000256" key="4">
    <source>
        <dbReference type="ARBA" id="ARBA00022840"/>
    </source>
</evidence>
<dbReference type="Gene3D" id="3.40.50.300">
    <property type="entry name" value="P-loop containing nucleotide triphosphate hydrolases"/>
    <property type="match status" value="2"/>
</dbReference>
<keyword evidence="8" id="KW-1185">Reference proteome</keyword>
<evidence type="ECO:0000256" key="5">
    <source>
        <dbReference type="SAM" id="MobiDB-lite"/>
    </source>
</evidence>
<dbReference type="InterPro" id="IPR027417">
    <property type="entry name" value="P-loop_NTPase"/>
</dbReference>
<feature type="compositionally biased region" description="Basic residues" evidence="5">
    <location>
        <begin position="283"/>
        <end position="300"/>
    </location>
</feature>
<dbReference type="SUPFAM" id="SSF52540">
    <property type="entry name" value="P-loop containing nucleoside triphosphate hydrolases"/>
    <property type="match status" value="1"/>
</dbReference>
<reference evidence="7" key="1">
    <citation type="submission" date="2021-02" db="EMBL/GenBank/DDBJ databases">
        <authorList>
            <person name="Dougan E. K."/>
            <person name="Rhodes N."/>
            <person name="Thang M."/>
            <person name="Chan C."/>
        </authorList>
    </citation>
    <scope>NUCLEOTIDE SEQUENCE</scope>
</reference>
<protein>
    <submittedName>
        <fullName evidence="7">DDX47 protein</fullName>
    </submittedName>
</protein>
<sequence>MKLTTGNEGEAAARPSRRNSSETNAPVSMMSQSSFVAVISADHVLVHRQVVPRDRNTFLFSATMTSKVSKLQRASLKKPVKVEVSSKCDTAAGLVQNFMLIPFKFKHTYFAALVAHFIHYAVMVFTDTCLGAQRLSVFLRHMGMKSICLHGQMSQAQRLGALSGFKAKEQRILVCTDVASRGLDVPSVDLVVNYDIPKNSKDYIHRVGRTARAGRSGRAVTIVTQYDVELFQRVEHFLGKKLEEFSELVDTKVKASHERVLEALRSTELELREQDEGTSERAVKRKMHQQKSKGKKGRRR</sequence>
<gene>
    <name evidence="7" type="primary">DDX47</name>
    <name evidence="7" type="ORF">SNEC2469_LOCUS31966</name>
</gene>
<dbReference type="PANTHER" id="PTHR47959">
    <property type="entry name" value="ATP-DEPENDENT RNA HELICASE RHLE-RELATED"/>
    <property type="match status" value="1"/>
</dbReference>
<dbReference type="GO" id="GO:0003724">
    <property type="term" value="F:RNA helicase activity"/>
    <property type="evidence" value="ECO:0007669"/>
    <property type="project" value="TreeGrafter"/>
</dbReference>
<evidence type="ECO:0000256" key="3">
    <source>
        <dbReference type="ARBA" id="ARBA00022806"/>
    </source>
</evidence>
<dbReference type="PROSITE" id="PS51194">
    <property type="entry name" value="HELICASE_CTER"/>
    <property type="match status" value="1"/>
</dbReference>
<dbReference type="OrthoDB" id="10261904at2759"/>
<name>A0A813BUB8_9DINO</name>
<evidence type="ECO:0000256" key="1">
    <source>
        <dbReference type="ARBA" id="ARBA00022741"/>
    </source>
</evidence>